<dbReference type="CDD" id="cd17917">
    <property type="entry name" value="DEXHc_RHA-like"/>
    <property type="match status" value="1"/>
</dbReference>
<dbReference type="InterPro" id="IPR011545">
    <property type="entry name" value="DEAD/DEAH_box_helicase_dom"/>
</dbReference>
<dbReference type="Pfam" id="PF00271">
    <property type="entry name" value="Helicase_C"/>
    <property type="match status" value="1"/>
</dbReference>
<feature type="compositionally biased region" description="Gly residues" evidence="5">
    <location>
        <begin position="1072"/>
        <end position="1088"/>
    </location>
</feature>
<dbReference type="EMBL" id="CDMZ01001072">
    <property type="protein sequence ID" value="CEM26685.1"/>
    <property type="molecule type" value="Genomic_DNA"/>
</dbReference>
<dbReference type="Pfam" id="PF24385">
    <property type="entry name" value="DSRM_DHX29"/>
    <property type="match status" value="1"/>
</dbReference>
<dbReference type="Pfam" id="PF00270">
    <property type="entry name" value="DEAD"/>
    <property type="match status" value="1"/>
</dbReference>
<proteinExistence type="predicted"/>
<feature type="region of interest" description="Disordered" evidence="5">
    <location>
        <begin position="1"/>
        <end position="90"/>
    </location>
</feature>
<feature type="compositionally biased region" description="Basic and acidic residues" evidence="5">
    <location>
        <begin position="1005"/>
        <end position="1019"/>
    </location>
</feature>
<evidence type="ECO:0000259" key="7">
    <source>
        <dbReference type="PROSITE" id="PS51194"/>
    </source>
</evidence>
<dbReference type="InterPro" id="IPR001650">
    <property type="entry name" value="Helicase_C-like"/>
</dbReference>
<dbReference type="GO" id="GO:0016787">
    <property type="term" value="F:hydrolase activity"/>
    <property type="evidence" value="ECO:0007669"/>
    <property type="project" value="UniProtKB-KW"/>
</dbReference>
<dbReference type="InterPro" id="IPR014001">
    <property type="entry name" value="Helicase_ATP-bd"/>
</dbReference>
<dbReference type="GO" id="GO:0003723">
    <property type="term" value="F:RNA binding"/>
    <property type="evidence" value="ECO:0007669"/>
    <property type="project" value="TreeGrafter"/>
</dbReference>
<keyword evidence="2" id="KW-0378">Hydrolase</keyword>
<dbReference type="GO" id="GO:0004386">
    <property type="term" value="F:helicase activity"/>
    <property type="evidence" value="ECO:0007669"/>
    <property type="project" value="UniProtKB-KW"/>
</dbReference>
<dbReference type="InterPro" id="IPR056328">
    <property type="entry name" value="DSRM_DHX29"/>
</dbReference>
<feature type="compositionally biased region" description="Low complexity" evidence="5">
    <location>
        <begin position="713"/>
        <end position="728"/>
    </location>
</feature>
<dbReference type="PANTHER" id="PTHR18934:SF145">
    <property type="entry name" value="ATP-DEPENDENT RNA HELICASE DHX57-RELATED"/>
    <property type="match status" value="1"/>
</dbReference>
<feature type="region of interest" description="Disordered" evidence="5">
    <location>
        <begin position="713"/>
        <end position="766"/>
    </location>
</feature>
<reference evidence="8" key="1">
    <citation type="submission" date="2014-11" db="EMBL/GenBank/DDBJ databases">
        <authorList>
            <person name="Otto D Thomas"/>
            <person name="Naeem Raeece"/>
        </authorList>
    </citation>
    <scope>NUCLEOTIDE SEQUENCE</scope>
</reference>
<evidence type="ECO:0008006" key="9">
    <source>
        <dbReference type="Google" id="ProtNLM"/>
    </source>
</evidence>
<keyword evidence="1" id="KW-0547">Nucleotide-binding</keyword>
<dbReference type="VEuPathDB" id="CryptoDB:Cvel_21216"/>
<feature type="domain" description="Helicase C-terminal" evidence="7">
    <location>
        <begin position="1142"/>
        <end position="1317"/>
    </location>
</feature>
<feature type="region of interest" description="Disordered" evidence="5">
    <location>
        <begin position="162"/>
        <end position="185"/>
    </location>
</feature>
<feature type="region of interest" description="Disordered" evidence="5">
    <location>
        <begin position="994"/>
        <end position="1116"/>
    </location>
</feature>
<dbReference type="PANTHER" id="PTHR18934">
    <property type="entry name" value="ATP-DEPENDENT RNA HELICASE"/>
    <property type="match status" value="1"/>
</dbReference>
<organism evidence="8">
    <name type="scientific">Chromera velia CCMP2878</name>
    <dbReference type="NCBI Taxonomy" id="1169474"/>
    <lineage>
        <taxon>Eukaryota</taxon>
        <taxon>Sar</taxon>
        <taxon>Alveolata</taxon>
        <taxon>Colpodellida</taxon>
        <taxon>Chromeraceae</taxon>
        <taxon>Chromera</taxon>
    </lineage>
</organism>
<accession>A0A0G4GCY8</accession>
<feature type="domain" description="Helicase ATP-binding" evidence="6">
    <location>
        <begin position="796"/>
        <end position="967"/>
    </location>
</feature>
<evidence type="ECO:0000256" key="3">
    <source>
        <dbReference type="ARBA" id="ARBA00022806"/>
    </source>
</evidence>
<dbReference type="InterPro" id="IPR027417">
    <property type="entry name" value="P-loop_NTPase"/>
</dbReference>
<dbReference type="SMART" id="SM00487">
    <property type="entry name" value="DEXDc"/>
    <property type="match status" value="1"/>
</dbReference>
<evidence type="ECO:0000259" key="6">
    <source>
        <dbReference type="PROSITE" id="PS51192"/>
    </source>
</evidence>
<feature type="compositionally biased region" description="Basic and acidic residues" evidence="5">
    <location>
        <begin position="164"/>
        <end position="185"/>
    </location>
</feature>
<dbReference type="SUPFAM" id="SSF52540">
    <property type="entry name" value="P-loop containing nucleoside triphosphate hydrolases"/>
    <property type="match status" value="1"/>
</dbReference>
<sequence length="1343" mass="145383">MKKNKGPLIYHQDDSGGAKPSSKGGGNDGKGRQGSASSDPQGDGVPKEKGPDWIEMKPFQRMPKQLLHNFSQKEKRPKPQYNFKRAPKGKWRSEVIMSDPKDKTKDLKFCPSESCEHKSHSDHYSALLALLHFQPSLPHEKILPSPFREVWMSFSSGTPQLTPERAHVSEYDRQQAEQTQKVDRQRKARERENAKLMKEFDLPVMELSDKLRVAVRELLARLLPSFHVSQIDSVSRAFSNSAVFEETAKGNASVRVLLPSSDTAGSLLSPCLVPPESASLVLLSASRTQAERALQMLMPAQEGAPAGGDQAQGGGGPRHRALGSLQRLGLSSDWAEAGMCALLQILRGELTRAPKDFRPSGVAGGGQTLQQHLVDWVLSFLCVNMRESDLPKPLDPRGRQIALAPLSGGEETLEEKSREESRRAKETMELQAVAARSATAELQKQIGGREGGAVSHVTQACLHAAGNTGLVASLTPSLREGLSNLSGGLGDFPFARSLFSLLSWSCSPDEMPGALLGSLSGEEAEGMGEERRGEIEALTSMYPEAKVQQGGGTCLIALPLGPVSLLPSVPALVSQFPEEEDETKEEEGEAEESSLWLCAFFPLFSVYPAAPPFLWVGTSHPPCIEDGTNPFHVPLVSPQSAAALWTVSRKANMLMAESREALRDWDSGRVSHCSLIGLAEDIRGALTDTPDDIIPTDADVQTWTEQVGLAAPAEPESQAAAPSGAAAGQPPPGRGPRGRGPQRGPDGSPDDNAVLGSLESRLPPSLVEKVRRGMETPETKKAYERLSARQNEGGLLEALRKRRVVVVHGETGCGKTTQVPRMALESVCEESEPRGGERRGLVVCTQPRRLAAISVAERVAKETGCPLGDVVGFHVRLKKALSAQTRLVYMTQGILLRKLMSDRSLPGVTHVVVDEIHERSIEADLLLLVLAETLRQNAQLKVVIMSATAAAGLFTSYFVRRGLKEHEVSEIFFPGRTFPVEVRFADAVCRLAGLDPPPVEDMGEEESRRESERLARSVSDDDAGLLDEGGDEDGDEEDEEEETEQPANDVWRARVYRGPAGKNRQRGRGRGGGRGGGGGRGNVRGDTGGVAQRGNARDENKGGKQGASSQRKGMGIGMHSKSAVRRFEETFGGRQLPEVVGRLVSALDYRERDRNRDNGAGAVLVFVSGAAEVAACCRACREGEAGGRLWVLPCHGSLPSEEQSKVFRSPPPSKRKIVVATNIAETSITIDDIRFVIDSGLHRTLAYDPGRRMTALVEEPISQASAQQRTGRAGRVSAGICFRLFTKGDFDSRPKYDKPEILKVPLENTCLQLKTIFPEVSLRDTIAKCLDPPAEESVAAAIQ</sequence>
<name>A0A0G4GCY8_9ALVE</name>
<dbReference type="PROSITE" id="PS51192">
    <property type="entry name" value="HELICASE_ATP_BIND_1"/>
    <property type="match status" value="1"/>
</dbReference>
<evidence type="ECO:0000256" key="4">
    <source>
        <dbReference type="ARBA" id="ARBA00022840"/>
    </source>
</evidence>
<evidence type="ECO:0000313" key="8">
    <source>
        <dbReference type="EMBL" id="CEM26685.1"/>
    </source>
</evidence>
<feature type="compositionally biased region" description="Basic and acidic residues" evidence="5">
    <location>
        <begin position="45"/>
        <end position="55"/>
    </location>
</feature>
<protein>
    <recommendedName>
        <fullName evidence="9">Helicase ATP-binding domain-containing protein</fullName>
    </recommendedName>
</protein>
<evidence type="ECO:0000256" key="5">
    <source>
        <dbReference type="SAM" id="MobiDB-lite"/>
    </source>
</evidence>
<dbReference type="GO" id="GO:0005524">
    <property type="term" value="F:ATP binding"/>
    <property type="evidence" value="ECO:0007669"/>
    <property type="project" value="UniProtKB-KW"/>
</dbReference>
<keyword evidence="4" id="KW-0067">ATP-binding</keyword>
<evidence type="ECO:0000256" key="1">
    <source>
        <dbReference type="ARBA" id="ARBA00022741"/>
    </source>
</evidence>
<gene>
    <name evidence="8" type="ORF">Cvel_21216</name>
</gene>
<dbReference type="Gene3D" id="3.40.50.300">
    <property type="entry name" value="P-loop containing nucleotide triphosphate hydrolases"/>
    <property type="match status" value="2"/>
</dbReference>
<feature type="compositionally biased region" description="Low complexity" evidence="5">
    <location>
        <begin position="742"/>
        <end position="751"/>
    </location>
</feature>
<dbReference type="CDD" id="cd18791">
    <property type="entry name" value="SF2_C_RHA"/>
    <property type="match status" value="1"/>
</dbReference>
<evidence type="ECO:0000256" key="2">
    <source>
        <dbReference type="ARBA" id="ARBA00022801"/>
    </source>
</evidence>
<keyword evidence="3" id="KW-0347">Helicase</keyword>
<dbReference type="SMART" id="SM00490">
    <property type="entry name" value="HELICc"/>
    <property type="match status" value="1"/>
</dbReference>
<feature type="compositionally biased region" description="Acidic residues" evidence="5">
    <location>
        <begin position="1020"/>
        <end position="1044"/>
    </location>
</feature>
<dbReference type="PROSITE" id="PS51194">
    <property type="entry name" value="HELICASE_CTER"/>
    <property type="match status" value="1"/>
</dbReference>